<reference evidence="1" key="1">
    <citation type="journal article" date="2023" name="Front. Microbiol.">
        <title>Genomic characterization of carbapenem-resistant Klebsiella oxytoca complex in China: a multi-center study.</title>
        <authorList>
            <person name="Wan W."/>
            <person name="Yang X."/>
            <person name="Yu H."/>
            <person name="Wang M."/>
            <person name="Jia W."/>
            <person name="Huang B."/>
            <person name="Qu F."/>
            <person name="Shan B."/>
            <person name="Tang Y.W."/>
            <person name="Chen L."/>
            <person name="Du H."/>
        </authorList>
    </citation>
    <scope>NUCLEOTIDE SEQUENCE</scope>
    <source>
        <strain evidence="1">HD1688</strain>
    </source>
</reference>
<sequence length="88" mass="9174">MAFTLVKSVTVLKQCPSLCNAALAPEQEDITITVSVTSLESLSGTFGTVNYSITPEGGTAGYGMFDFTYSGTGNPIDEAEAVLKESLS</sequence>
<gene>
    <name evidence="1" type="ORF">PTQ40_17230</name>
    <name evidence="2" type="ORF">QAB24_016710</name>
    <name evidence="3" type="ORF">QAB24_022030</name>
</gene>
<dbReference type="Proteomes" id="UP001249822">
    <property type="component" value="Unassembled WGS sequence"/>
</dbReference>
<evidence type="ECO:0000313" key="2">
    <source>
        <dbReference type="EMBL" id="MEC6052139.1"/>
    </source>
</evidence>
<name>A0AB35WFU2_9ENTR</name>
<proteinExistence type="predicted"/>
<dbReference type="Proteomes" id="UP001175817">
    <property type="component" value="Unassembled WGS sequence"/>
</dbReference>
<evidence type="ECO:0000313" key="3">
    <source>
        <dbReference type="EMBL" id="MEC6053178.1"/>
    </source>
</evidence>
<dbReference type="EMBL" id="JARTTH020000001">
    <property type="protein sequence ID" value="MEC6053178.1"/>
    <property type="molecule type" value="Genomic_DNA"/>
</dbReference>
<reference evidence="1" key="3">
    <citation type="submission" date="2023-01" db="EMBL/GenBank/DDBJ databases">
        <authorList>
            <person name="Du H."/>
            <person name="Wan W."/>
        </authorList>
    </citation>
    <scope>NUCLEOTIDE SEQUENCE</scope>
    <source>
        <strain evidence="1">HD1688</strain>
    </source>
</reference>
<reference evidence="3" key="2">
    <citation type="journal article" date="2023" name="Nat. Commun.">
        <title>Genomic dissection of endemic carbapenem resistance reveals metallo-beta-lactamase dissemination through clonal, plasmid and integron transfer.</title>
        <authorList>
            <person name="Macesic N."/>
            <person name="Hawkey J."/>
            <person name="Vezina B."/>
            <person name="Wisniewski J.A."/>
            <person name="Cottingham H."/>
            <person name="Blakeway L.V."/>
            <person name="Harshegyi T."/>
            <person name="Pragastis K."/>
            <person name="Badoordeen G.Z."/>
            <person name="Dennison A."/>
            <person name="Spelman D.W."/>
            <person name="Jenney A.W.J."/>
            <person name="Peleg A.Y."/>
        </authorList>
    </citation>
    <scope>NUCLEOTIDE SEQUENCE</scope>
    <source>
        <strain evidence="3">CPO078</strain>
    </source>
</reference>
<accession>A0AB35WFU2</accession>
<protein>
    <submittedName>
        <fullName evidence="3">Uncharacterized protein</fullName>
    </submittedName>
</protein>
<dbReference type="EMBL" id="JAQSKY010000014">
    <property type="protein sequence ID" value="MDS7900708.1"/>
    <property type="molecule type" value="Genomic_DNA"/>
</dbReference>
<reference evidence="3" key="4">
    <citation type="submission" date="2024-01" db="EMBL/GenBank/DDBJ databases">
        <authorList>
            <person name="Macesic N."/>
        </authorList>
    </citation>
    <scope>NUCLEOTIDE SEQUENCE</scope>
    <source>
        <strain evidence="3">CPO078</strain>
    </source>
</reference>
<comment type="caution">
    <text evidence="3">The sequence shown here is derived from an EMBL/GenBank/DDBJ whole genome shotgun (WGS) entry which is preliminary data.</text>
</comment>
<evidence type="ECO:0000313" key="4">
    <source>
        <dbReference type="Proteomes" id="UP001175817"/>
    </source>
</evidence>
<evidence type="ECO:0000313" key="1">
    <source>
        <dbReference type="EMBL" id="MDS7900708.1"/>
    </source>
</evidence>
<organism evidence="3 4">
    <name type="scientific">Klebsiella michiganensis</name>
    <dbReference type="NCBI Taxonomy" id="1134687"/>
    <lineage>
        <taxon>Bacteria</taxon>
        <taxon>Pseudomonadati</taxon>
        <taxon>Pseudomonadota</taxon>
        <taxon>Gammaproteobacteria</taxon>
        <taxon>Enterobacterales</taxon>
        <taxon>Enterobacteriaceae</taxon>
        <taxon>Klebsiella/Raoultella group</taxon>
        <taxon>Klebsiella</taxon>
    </lineage>
</organism>
<dbReference type="AlphaFoldDB" id="A0AB35WFU2"/>
<dbReference type="EMBL" id="JARTTH020000001">
    <property type="protein sequence ID" value="MEC6052139.1"/>
    <property type="molecule type" value="Genomic_DNA"/>
</dbReference>
<dbReference type="RefSeq" id="WP_049090453.1">
    <property type="nucleotide sequence ID" value="NZ_CP089407.1"/>
</dbReference>